<proteinExistence type="predicted"/>
<dbReference type="Pfam" id="PF13093">
    <property type="entry name" value="FTA4"/>
    <property type="match status" value="1"/>
</dbReference>
<dbReference type="RefSeq" id="XP_020048205.1">
    <property type="nucleotide sequence ID" value="XM_020192370.1"/>
</dbReference>
<gene>
    <name evidence="1" type="ORF">ASCRUDRAFT_7363</name>
</gene>
<accession>A0A1D2VJX9</accession>
<dbReference type="EMBL" id="KV454478">
    <property type="protein sequence ID" value="ODV61898.1"/>
    <property type="molecule type" value="Genomic_DNA"/>
</dbReference>
<dbReference type="GeneID" id="30966006"/>
<dbReference type="InParanoid" id="A0A1D2VJX9"/>
<name>A0A1D2VJX9_9ASCO</name>
<dbReference type="GO" id="GO:0031511">
    <property type="term" value="C:Mis6-Sim4 complex"/>
    <property type="evidence" value="ECO:0007669"/>
    <property type="project" value="InterPro"/>
</dbReference>
<evidence type="ECO:0000313" key="2">
    <source>
        <dbReference type="Proteomes" id="UP000095038"/>
    </source>
</evidence>
<protein>
    <submittedName>
        <fullName evidence="1">Uncharacterized protein</fullName>
    </submittedName>
</protein>
<sequence length="259" mass="29963">MDKTYISILMFIQTQIKIISKPIKPSPELLHQLSTIQVNPPSPLITRKKSSKNHLKITSKLSELELKKILLKLNRSLQKNYKYVFLKQANHQISLQILNFQRLTQLSSIKFLSSSLNFMNNNLDNLLNLNNQNFKNILLILKNLPNPIYLSSNKLFSKTSLALYKKLRLSMNLKRIKLIQLLQKLQFYKNLIQLVKDNFNSFSSNMNGLSGLQNLQNNLITSQSTLSNEISKLRITLSQLLPKLNEKIINFKIDELNGI</sequence>
<reference evidence="2" key="1">
    <citation type="submission" date="2016-05" db="EMBL/GenBank/DDBJ databases">
        <title>Comparative genomics of biotechnologically important yeasts.</title>
        <authorList>
            <consortium name="DOE Joint Genome Institute"/>
            <person name="Riley R."/>
            <person name="Haridas S."/>
            <person name="Wolfe K.H."/>
            <person name="Lopes M.R."/>
            <person name="Hittinger C.T."/>
            <person name="Goker M."/>
            <person name="Salamov A."/>
            <person name="Wisecaver J."/>
            <person name="Long T.M."/>
            <person name="Aerts A.L."/>
            <person name="Barry K."/>
            <person name="Choi C."/>
            <person name="Clum A."/>
            <person name="Coughlan A.Y."/>
            <person name="Deshpande S."/>
            <person name="Douglass A.P."/>
            <person name="Hanson S.J."/>
            <person name="Klenk H.-P."/>
            <person name="Labutti K."/>
            <person name="Lapidus A."/>
            <person name="Lindquist E."/>
            <person name="Lipzen A."/>
            <person name="Meier-Kolthoff J.P."/>
            <person name="Ohm R.A."/>
            <person name="Otillar R.P."/>
            <person name="Pangilinan J."/>
            <person name="Peng Y."/>
            <person name="Rokas A."/>
            <person name="Rosa C.A."/>
            <person name="Scheuner C."/>
            <person name="Sibirny A.A."/>
            <person name="Slot J.C."/>
            <person name="Stielow J.B."/>
            <person name="Sun H."/>
            <person name="Kurtzman C.P."/>
            <person name="Blackwell M."/>
            <person name="Grigoriev I.V."/>
            <person name="Jeffries T.W."/>
        </authorList>
    </citation>
    <scope>NUCLEOTIDE SEQUENCE [LARGE SCALE GENOMIC DNA]</scope>
    <source>
        <strain evidence="2">DSM 1968</strain>
    </source>
</reference>
<keyword evidence="2" id="KW-1185">Reference proteome</keyword>
<evidence type="ECO:0000313" key="1">
    <source>
        <dbReference type="EMBL" id="ODV61898.1"/>
    </source>
</evidence>
<dbReference type="Proteomes" id="UP000095038">
    <property type="component" value="Unassembled WGS sequence"/>
</dbReference>
<organism evidence="1 2">
    <name type="scientific">Ascoidea rubescens DSM 1968</name>
    <dbReference type="NCBI Taxonomy" id="1344418"/>
    <lineage>
        <taxon>Eukaryota</taxon>
        <taxon>Fungi</taxon>
        <taxon>Dikarya</taxon>
        <taxon>Ascomycota</taxon>
        <taxon>Saccharomycotina</taxon>
        <taxon>Saccharomycetes</taxon>
        <taxon>Ascoideaceae</taxon>
        <taxon>Ascoidea</taxon>
    </lineage>
</organism>
<dbReference type="AlphaFoldDB" id="A0A1D2VJX9"/>
<dbReference type="InterPro" id="IPR025207">
    <property type="entry name" value="Sim4_Fta4"/>
</dbReference>